<sequence length="567" mass="62579">MFPRVPPTARVALRHRKSAIFSILTTTLLYLLYIITTPPPLPLSVTLLPLNATPLAPHPRPQSFLLPPPLPSTPTFSPGVPSSNPPSLALVIAHTTSESPILWINDPLSPSDPNSQPISSLFTPHLYTTDSLSPQLHTPINKGRESLAYLTHIIDSYSSLEDITLFLHAHKSSWHDDAFGLDTPTAVGRMNLSRVVERGYVNLRCGWEPGCPEHLKVREGRGGLDWGKPEEGVVWDAWMELFGGAAPEVLSQPCCAQFAVTKERIRERGIEFYTGVWVSLTPFPLTPRLADRKDIWAGNAVHCPDEHECYCQGYGICFESDQKYRGYIDQKHRWHELNDQVLDFINDVANRFNAADVLALADRLDRGESLDDVVGGKVDDTGNDDSDEKQEGVTSGEGGSDQSSPDGRQAGQSGGQLSEPKDQQQSDGDSNQQKAAGQPNTEDDDPQASSKDGEEDHREHDPEQEDREKDGSPPEPTAGGENQVQDGGRDETRQGQDGHDTEEENKQETGQPNKPPDQQIIPPPDEDQHKESNPEHLLHVVEISRELRTLGAWLVEQEDLAKKGGKP</sequence>
<dbReference type="AlphaFoldDB" id="A0AA39WPQ3"/>
<feature type="compositionally biased region" description="Basic and acidic residues" evidence="1">
    <location>
        <begin position="451"/>
        <end position="472"/>
    </location>
</feature>
<evidence type="ECO:0000256" key="1">
    <source>
        <dbReference type="SAM" id="MobiDB-lite"/>
    </source>
</evidence>
<keyword evidence="2" id="KW-1133">Transmembrane helix</keyword>
<feature type="compositionally biased region" description="Basic and acidic residues" evidence="1">
    <location>
        <begin position="487"/>
        <end position="507"/>
    </location>
</feature>
<evidence type="ECO:0000313" key="3">
    <source>
        <dbReference type="EMBL" id="KAK0619307.1"/>
    </source>
</evidence>
<dbReference type="PANTHER" id="PTHR37490">
    <property type="entry name" value="EXPRESSED PROTEIN"/>
    <property type="match status" value="1"/>
</dbReference>
<feature type="transmembrane region" description="Helical" evidence="2">
    <location>
        <begin position="20"/>
        <end position="36"/>
    </location>
</feature>
<dbReference type="PANTHER" id="PTHR37490:SF3">
    <property type="entry name" value="DUF3431 DOMAIN CONTAINING PROTEIN"/>
    <property type="match status" value="1"/>
</dbReference>
<feature type="region of interest" description="Disordered" evidence="1">
    <location>
        <begin position="370"/>
        <end position="538"/>
    </location>
</feature>
<gene>
    <name evidence="3" type="ORF">B0T14DRAFT_584758</name>
</gene>
<dbReference type="EMBL" id="JAULSU010000004">
    <property type="protein sequence ID" value="KAK0619307.1"/>
    <property type="molecule type" value="Genomic_DNA"/>
</dbReference>
<name>A0AA39WPQ3_9PEZI</name>
<reference evidence="3" key="1">
    <citation type="submission" date="2023-06" db="EMBL/GenBank/DDBJ databases">
        <title>Genome-scale phylogeny and comparative genomics of the fungal order Sordariales.</title>
        <authorList>
            <consortium name="Lawrence Berkeley National Laboratory"/>
            <person name="Hensen N."/>
            <person name="Bonometti L."/>
            <person name="Westerberg I."/>
            <person name="Brannstrom I.O."/>
            <person name="Guillou S."/>
            <person name="Cros-Aarteil S."/>
            <person name="Calhoun S."/>
            <person name="Haridas S."/>
            <person name="Kuo A."/>
            <person name="Mondo S."/>
            <person name="Pangilinan J."/>
            <person name="Riley R."/>
            <person name="Labutti K."/>
            <person name="Andreopoulos B."/>
            <person name="Lipzen A."/>
            <person name="Chen C."/>
            <person name="Yanf M."/>
            <person name="Daum C."/>
            <person name="Ng V."/>
            <person name="Clum A."/>
            <person name="Steindorff A."/>
            <person name="Ohm R."/>
            <person name="Martin F."/>
            <person name="Silar P."/>
            <person name="Natvig D."/>
            <person name="Lalanne C."/>
            <person name="Gautier V."/>
            <person name="Ament-Velasquez S.L."/>
            <person name="Kruys A."/>
            <person name="Hutchinson M.I."/>
            <person name="Powell A.J."/>
            <person name="Barry K."/>
            <person name="Miller A.N."/>
            <person name="Grigoriev I.V."/>
            <person name="Debuchy R."/>
            <person name="Gladieux P."/>
            <person name="Thoren M.H."/>
            <person name="Johannesson H."/>
        </authorList>
    </citation>
    <scope>NUCLEOTIDE SEQUENCE</scope>
    <source>
        <strain evidence="3">CBS 606.72</strain>
    </source>
</reference>
<keyword evidence="2" id="KW-0472">Membrane</keyword>
<dbReference type="Pfam" id="PF11913">
    <property type="entry name" value="DUF3431"/>
    <property type="match status" value="1"/>
</dbReference>
<comment type="caution">
    <text evidence="3">The sequence shown here is derived from an EMBL/GenBank/DDBJ whole genome shotgun (WGS) entry which is preliminary data.</text>
</comment>
<proteinExistence type="predicted"/>
<evidence type="ECO:0000313" key="4">
    <source>
        <dbReference type="Proteomes" id="UP001175000"/>
    </source>
</evidence>
<feature type="compositionally biased region" description="Basic and acidic residues" evidence="1">
    <location>
        <begin position="526"/>
        <end position="538"/>
    </location>
</feature>
<keyword evidence="4" id="KW-1185">Reference proteome</keyword>
<dbReference type="Proteomes" id="UP001175000">
    <property type="component" value="Unassembled WGS sequence"/>
</dbReference>
<accession>A0AA39WPQ3</accession>
<protein>
    <submittedName>
        <fullName evidence="3">Uncharacterized protein</fullName>
    </submittedName>
</protein>
<evidence type="ECO:0000256" key="2">
    <source>
        <dbReference type="SAM" id="Phobius"/>
    </source>
</evidence>
<keyword evidence="2" id="KW-0812">Transmembrane</keyword>
<organism evidence="3 4">
    <name type="scientific">Immersiella caudata</name>
    <dbReference type="NCBI Taxonomy" id="314043"/>
    <lineage>
        <taxon>Eukaryota</taxon>
        <taxon>Fungi</taxon>
        <taxon>Dikarya</taxon>
        <taxon>Ascomycota</taxon>
        <taxon>Pezizomycotina</taxon>
        <taxon>Sordariomycetes</taxon>
        <taxon>Sordariomycetidae</taxon>
        <taxon>Sordariales</taxon>
        <taxon>Lasiosphaeriaceae</taxon>
        <taxon>Immersiella</taxon>
    </lineage>
</organism>
<dbReference type="InterPro" id="IPR021838">
    <property type="entry name" value="DUF3431"/>
</dbReference>